<sequence>MTLPQLRSVVLAGGGTGGHIYPLLAYADCLRRHDPHIRVTCLGTEKGLENDLIPKAGYDLRNVPAHQLPRKINLDLLLTAPRMLKAMKATRDILDEVQADVVVGFGGYVAVPAYLAAWRRKTAMVIFEFNDPPGVANKMALKFSDNLALGFPHLPQASPLLADGTVTGVPLRPEIAHLDRGAMRAQACQYFGLDPRRPVLFVYGGSQGAASINNAVAGAAQILTHRGVQVLHITGARRDEPIHIPEGLPVPYRTLPYLDRMDLGYAAADMVLARGGSMTVAEVSALGLPTVFVPMPWGNKEQYRNAGPVVAAGGAMFCDDENLSPGWIDANLVPVITDPGQVARMSQAAAAFGSRTGDEALRNYTLKVVQQA</sequence>
<dbReference type="GO" id="GO:0051301">
    <property type="term" value="P:cell division"/>
    <property type="evidence" value="ECO:0007669"/>
    <property type="project" value="UniProtKB-KW"/>
</dbReference>
<feature type="binding site" evidence="10">
    <location>
        <position position="302"/>
    </location>
    <ligand>
        <name>UDP-N-acetyl-alpha-D-glucosamine</name>
        <dbReference type="ChEBI" id="CHEBI:57705"/>
    </ligand>
</feature>
<dbReference type="EMBL" id="FNAD01000002">
    <property type="protein sequence ID" value="SDD19023.1"/>
    <property type="molecule type" value="Genomic_DNA"/>
</dbReference>
<dbReference type="Proteomes" id="UP000198949">
    <property type="component" value="Unassembled WGS sequence"/>
</dbReference>
<dbReference type="EC" id="2.4.1.227" evidence="10"/>
<comment type="function">
    <text evidence="10">Cell wall formation. Catalyzes the transfer of a GlcNAc subunit on undecaprenyl-pyrophosphoryl-MurNAc-pentapeptide (lipid intermediate I) to form undecaprenyl-pyrophosphoryl-MurNAc-(pentapeptide)GlcNAc (lipid intermediate II).</text>
</comment>
<evidence type="ECO:0000259" key="12">
    <source>
        <dbReference type="Pfam" id="PF04101"/>
    </source>
</evidence>
<comment type="caution">
    <text evidence="10">Lacks conserved residue(s) required for the propagation of feature annotation.</text>
</comment>
<feature type="domain" description="Glycosyltransferase family 28 N-terminal" evidence="11">
    <location>
        <begin position="9"/>
        <end position="146"/>
    </location>
</feature>
<comment type="catalytic activity">
    <reaction evidence="10">
        <text>di-trans,octa-cis-undecaprenyl diphospho-N-acetyl-alpha-D-muramoyl-L-alanyl-D-glutamyl-meso-2,6-diaminopimeloyl-D-alanyl-D-alanine + UDP-N-acetyl-alpha-D-glucosamine = di-trans,octa-cis-undecaprenyl diphospho-[N-acetyl-alpha-D-glucosaminyl-(1-&gt;4)]-N-acetyl-alpha-D-muramoyl-L-alanyl-D-glutamyl-meso-2,6-diaminopimeloyl-D-alanyl-D-alanine + UDP + H(+)</text>
        <dbReference type="Rhea" id="RHEA:31227"/>
        <dbReference type="ChEBI" id="CHEBI:15378"/>
        <dbReference type="ChEBI" id="CHEBI:57705"/>
        <dbReference type="ChEBI" id="CHEBI:58223"/>
        <dbReference type="ChEBI" id="CHEBI:61387"/>
        <dbReference type="ChEBI" id="CHEBI:61388"/>
        <dbReference type="EC" id="2.4.1.227"/>
    </reaction>
</comment>
<evidence type="ECO:0000256" key="9">
    <source>
        <dbReference type="ARBA" id="ARBA00023316"/>
    </source>
</evidence>
<evidence type="ECO:0000313" key="14">
    <source>
        <dbReference type="Proteomes" id="UP000198949"/>
    </source>
</evidence>
<keyword evidence="3 10" id="KW-0328">Glycosyltransferase</keyword>
<dbReference type="HAMAP" id="MF_00033">
    <property type="entry name" value="MurG"/>
    <property type="match status" value="1"/>
</dbReference>
<keyword evidence="1 10" id="KW-1003">Cell membrane</keyword>
<dbReference type="InterPro" id="IPR006009">
    <property type="entry name" value="GlcNAc_MurG"/>
</dbReference>
<feature type="binding site" evidence="10">
    <location>
        <position position="130"/>
    </location>
    <ligand>
        <name>UDP-N-acetyl-alpha-D-glucosamine</name>
        <dbReference type="ChEBI" id="CHEBI:57705"/>
    </ligand>
</feature>
<organism evidence="13 14">
    <name type="scientific">Glycomyces harbinensis</name>
    <dbReference type="NCBI Taxonomy" id="58114"/>
    <lineage>
        <taxon>Bacteria</taxon>
        <taxon>Bacillati</taxon>
        <taxon>Actinomycetota</taxon>
        <taxon>Actinomycetes</taxon>
        <taxon>Glycomycetales</taxon>
        <taxon>Glycomycetaceae</taxon>
        <taxon>Glycomyces</taxon>
    </lineage>
</organism>
<evidence type="ECO:0000256" key="10">
    <source>
        <dbReference type="HAMAP-Rule" id="MF_00033"/>
    </source>
</evidence>
<dbReference type="GO" id="GO:0009252">
    <property type="term" value="P:peptidoglycan biosynthetic process"/>
    <property type="evidence" value="ECO:0007669"/>
    <property type="project" value="UniProtKB-UniRule"/>
</dbReference>
<evidence type="ECO:0000256" key="8">
    <source>
        <dbReference type="ARBA" id="ARBA00023306"/>
    </source>
</evidence>
<name>A0A1G6SQC9_9ACTN</name>
<dbReference type="InterPro" id="IPR007235">
    <property type="entry name" value="Glyco_trans_28_C"/>
</dbReference>
<evidence type="ECO:0000256" key="1">
    <source>
        <dbReference type="ARBA" id="ARBA00022475"/>
    </source>
</evidence>
<evidence type="ECO:0000256" key="2">
    <source>
        <dbReference type="ARBA" id="ARBA00022618"/>
    </source>
</evidence>
<dbReference type="Pfam" id="PF04101">
    <property type="entry name" value="Glyco_tran_28_C"/>
    <property type="match status" value="1"/>
</dbReference>
<feature type="binding site" evidence="10">
    <location>
        <position position="206"/>
    </location>
    <ligand>
        <name>UDP-N-acetyl-alpha-D-glucosamine</name>
        <dbReference type="ChEBI" id="CHEBI:57705"/>
    </ligand>
</feature>
<evidence type="ECO:0000256" key="5">
    <source>
        <dbReference type="ARBA" id="ARBA00022960"/>
    </source>
</evidence>
<dbReference type="SUPFAM" id="SSF53756">
    <property type="entry name" value="UDP-Glycosyltransferase/glycogen phosphorylase"/>
    <property type="match status" value="1"/>
</dbReference>
<dbReference type="GO" id="GO:0008360">
    <property type="term" value="P:regulation of cell shape"/>
    <property type="evidence" value="ECO:0007669"/>
    <property type="project" value="UniProtKB-KW"/>
</dbReference>
<dbReference type="UniPathway" id="UPA00219"/>
<feature type="binding site" evidence="10">
    <location>
        <begin position="16"/>
        <end position="18"/>
    </location>
    <ligand>
        <name>UDP-N-acetyl-alpha-D-glucosamine</name>
        <dbReference type="ChEBI" id="CHEBI:57705"/>
    </ligand>
</feature>
<evidence type="ECO:0000256" key="6">
    <source>
        <dbReference type="ARBA" id="ARBA00022984"/>
    </source>
</evidence>
<dbReference type="GO" id="GO:0005975">
    <property type="term" value="P:carbohydrate metabolic process"/>
    <property type="evidence" value="ECO:0007669"/>
    <property type="project" value="InterPro"/>
</dbReference>
<proteinExistence type="inferred from homology"/>
<keyword evidence="5 10" id="KW-0133">Cell shape</keyword>
<keyword evidence="2 10" id="KW-0132">Cell division</keyword>
<protein>
    <recommendedName>
        <fullName evidence="10">UDP-N-acetylglucosamine--N-acetylmuramyl-(pentapeptide) pyrophosphoryl-undecaprenol N-acetylglucosamine transferase</fullName>
        <ecNumber evidence="10">2.4.1.227</ecNumber>
    </recommendedName>
    <alternativeName>
        <fullName evidence="10">Undecaprenyl-PP-MurNAc-pentapeptide-UDPGlcNAc GlcNAc transferase</fullName>
    </alternativeName>
</protein>
<keyword evidence="6 10" id="KW-0573">Peptidoglycan synthesis</keyword>
<dbReference type="GO" id="GO:0050511">
    <property type="term" value="F:undecaprenyldiphospho-muramoylpentapeptide beta-N-acetylglucosaminyltransferase activity"/>
    <property type="evidence" value="ECO:0007669"/>
    <property type="project" value="UniProtKB-UniRule"/>
</dbReference>
<comment type="pathway">
    <text evidence="10">Cell wall biogenesis; peptidoglycan biosynthesis.</text>
</comment>
<keyword evidence="14" id="KW-1185">Reference proteome</keyword>
<dbReference type="PANTHER" id="PTHR21015">
    <property type="entry name" value="UDP-N-ACETYLGLUCOSAMINE--N-ACETYLMURAMYL-(PENTAPEPTIDE) PYROPHOSPHORYL-UNDECAPRENOL N-ACETYLGLUCOSAMINE TRANSFERASE 1"/>
    <property type="match status" value="1"/>
</dbReference>
<dbReference type="Gene3D" id="3.40.50.2000">
    <property type="entry name" value="Glycogen Phosphorylase B"/>
    <property type="match status" value="2"/>
</dbReference>
<dbReference type="STRING" id="58114.SAMN05216270_102230"/>
<keyword evidence="8 10" id="KW-0131">Cell cycle</keyword>
<reference evidence="14" key="1">
    <citation type="submission" date="2016-10" db="EMBL/GenBank/DDBJ databases">
        <authorList>
            <person name="Varghese N."/>
            <person name="Submissions S."/>
        </authorList>
    </citation>
    <scope>NUCLEOTIDE SEQUENCE [LARGE SCALE GENOMIC DNA]</scope>
    <source>
        <strain evidence="14">CGMCC 4.3516</strain>
    </source>
</reference>
<evidence type="ECO:0000313" key="13">
    <source>
        <dbReference type="EMBL" id="SDD19023.1"/>
    </source>
</evidence>
<gene>
    <name evidence="10" type="primary">murG</name>
    <name evidence="13" type="ORF">SAMN05216270_102230</name>
</gene>
<dbReference type="GO" id="GO:0051991">
    <property type="term" value="F:UDP-N-acetyl-D-glucosamine:N-acetylmuramoyl-L-alanyl-D-glutamyl-meso-2,6-diaminopimelyl-D-alanyl-D-alanine-diphosphoundecaprenol 4-beta-N-acetylglucosaminlytransferase activity"/>
    <property type="evidence" value="ECO:0007669"/>
    <property type="project" value="RHEA"/>
</dbReference>
<evidence type="ECO:0000256" key="7">
    <source>
        <dbReference type="ARBA" id="ARBA00023136"/>
    </source>
</evidence>
<evidence type="ECO:0000259" key="11">
    <source>
        <dbReference type="Pfam" id="PF03033"/>
    </source>
</evidence>
<dbReference type="Pfam" id="PF03033">
    <property type="entry name" value="Glyco_transf_28"/>
    <property type="match status" value="1"/>
</dbReference>
<comment type="subcellular location">
    <subcellularLocation>
        <location evidence="10">Cell membrane</location>
        <topology evidence="10">Peripheral membrane protein</topology>
        <orientation evidence="10">Cytoplasmic side</orientation>
    </subcellularLocation>
</comment>
<keyword evidence="4 10" id="KW-0808">Transferase</keyword>
<dbReference type="InterPro" id="IPR004276">
    <property type="entry name" value="GlycoTrans_28_N"/>
</dbReference>
<evidence type="ECO:0000256" key="4">
    <source>
        <dbReference type="ARBA" id="ARBA00022679"/>
    </source>
</evidence>
<dbReference type="GO" id="GO:0071555">
    <property type="term" value="P:cell wall organization"/>
    <property type="evidence" value="ECO:0007669"/>
    <property type="project" value="UniProtKB-KW"/>
</dbReference>
<feature type="domain" description="Glycosyl transferase family 28 C-terminal" evidence="12">
    <location>
        <begin position="199"/>
        <end position="355"/>
    </location>
</feature>
<comment type="similarity">
    <text evidence="10">Belongs to the glycosyltransferase 28 family. MurG subfamily.</text>
</comment>
<dbReference type="AlphaFoldDB" id="A0A1G6SQC9"/>
<feature type="binding site" evidence="10">
    <location>
        <position position="172"/>
    </location>
    <ligand>
        <name>UDP-N-acetyl-alpha-D-glucosamine</name>
        <dbReference type="ChEBI" id="CHEBI:57705"/>
    </ligand>
</feature>
<dbReference type="PANTHER" id="PTHR21015:SF22">
    <property type="entry name" value="GLYCOSYLTRANSFERASE"/>
    <property type="match status" value="1"/>
</dbReference>
<evidence type="ECO:0000256" key="3">
    <source>
        <dbReference type="ARBA" id="ARBA00022676"/>
    </source>
</evidence>
<dbReference type="GO" id="GO:0005886">
    <property type="term" value="C:plasma membrane"/>
    <property type="evidence" value="ECO:0007669"/>
    <property type="project" value="UniProtKB-SubCell"/>
</dbReference>
<keyword evidence="7 10" id="KW-0472">Membrane</keyword>
<accession>A0A1G6SQC9</accession>
<dbReference type="CDD" id="cd03785">
    <property type="entry name" value="GT28_MurG"/>
    <property type="match status" value="1"/>
</dbReference>
<keyword evidence="9 10" id="KW-0961">Cell wall biogenesis/degradation</keyword>